<comment type="caution">
    <text evidence="2">The sequence shown here is derived from an EMBL/GenBank/DDBJ whole genome shotgun (WGS) entry which is preliminary data.</text>
</comment>
<keyword evidence="3" id="KW-1185">Reference proteome</keyword>
<evidence type="ECO:0000313" key="2">
    <source>
        <dbReference type="EMBL" id="MDH6182175.1"/>
    </source>
</evidence>
<dbReference type="RefSeq" id="WP_322134462.1">
    <property type="nucleotide sequence ID" value="NZ_CP085036.1"/>
</dbReference>
<feature type="transmembrane region" description="Helical" evidence="1">
    <location>
        <begin position="18"/>
        <end position="39"/>
    </location>
</feature>
<evidence type="ECO:0000256" key="1">
    <source>
        <dbReference type="SAM" id="Phobius"/>
    </source>
</evidence>
<name>A0ABT6KQC3_9MICO</name>
<feature type="transmembrane region" description="Helical" evidence="1">
    <location>
        <begin position="45"/>
        <end position="65"/>
    </location>
</feature>
<reference evidence="2 3" key="1">
    <citation type="submission" date="2023-04" db="EMBL/GenBank/DDBJ databases">
        <title>Genome Encyclopedia of Bacteria and Archaea VI: Functional Genomics of Type Strains.</title>
        <authorList>
            <person name="Whitman W."/>
        </authorList>
    </citation>
    <scope>NUCLEOTIDE SEQUENCE [LARGE SCALE GENOMIC DNA]</scope>
    <source>
        <strain evidence="2 3">SG_E_30_P1</strain>
    </source>
</reference>
<keyword evidence="1" id="KW-0812">Transmembrane</keyword>
<dbReference type="EMBL" id="JARXVQ010000001">
    <property type="protein sequence ID" value="MDH6182175.1"/>
    <property type="molecule type" value="Genomic_DNA"/>
</dbReference>
<accession>A0ABT6KQC3</accession>
<organism evidence="2 3">
    <name type="scientific">Antiquaquibacter oligotrophicus</name>
    <dbReference type="NCBI Taxonomy" id="2880260"/>
    <lineage>
        <taxon>Bacteria</taxon>
        <taxon>Bacillati</taxon>
        <taxon>Actinomycetota</taxon>
        <taxon>Actinomycetes</taxon>
        <taxon>Micrococcales</taxon>
        <taxon>Microbacteriaceae</taxon>
        <taxon>Antiquaquibacter</taxon>
    </lineage>
</organism>
<dbReference type="Proteomes" id="UP001160142">
    <property type="component" value="Unassembled WGS sequence"/>
</dbReference>
<keyword evidence="1" id="KW-0472">Membrane</keyword>
<gene>
    <name evidence="2" type="ORF">M2152_002357</name>
</gene>
<proteinExistence type="predicted"/>
<protein>
    <submittedName>
        <fullName evidence="2">Uncharacterized protein</fullName>
    </submittedName>
</protein>
<keyword evidence="1" id="KW-1133">Transmembrane helix</keyword>
<sequence length="88" mass="9554">MPADSLIQQRIAIDRMRIFGAVGTIAGAALLIGGLASAFSSETPSWWLLPVPLFLLAAGVTRLVIARRTRIEFEAEHGRDAGRQEPVR</sequence>
<evidence type="ECO:0000313" key="3">
    <source>
        <dbReference type="Proteomes" id="UP001160142"/>
    </source>
</evidence>